<evidence type="ECO:0000256" key="6">
    <source>
        <dbReference type="ARBA" id="ARBA00023136"/>
    </source>
</evidence>
<feature type="region of interest" description="Disordered" evidence="11">
    <location>
        <begin position="432"/>
        <end position="455"/>
    </location>
</feature>
<evidence type="ECO:0000256" key="12">
    <source>
        <dbReference type="SAM" id="Phobius"/>
    </source>
</evidence>
<evidence type="ECO:0000256" key="3">
    <source>
        <dbReference type="ARBA" id="ARBA00022692"/>
    </source>
</evidence>
<evidence type="ECO:0000256" key="9">
    <source>
        <dbReference type="ARBA" id="ARBA00023224"/>
    </source>
</evidence>
<evidence type="ECO:0000256" key="10">
    <source>
        <dbReference type="RuleBase" id="RU000688"/>
    </source>
</evidence>
<dbReference type="PANTHER" id="PTHR24248:SF125">
    <property type="entry name" value="DOPAMINE D2-LIKE RECEPTOR"/>
    <property type="match status" value="1"/>
</dbReference>
<name>A0AA85F4D6_9TREM</name>
<dbReference type="InterPro" id="IPR017452">
    <property type="entry name" value="GPCR_Rhodpsn_7TM"/>
</dbReference>
<feature type="domain" description="G-protein coupled receptors family 1 profile" evidence="13">
    <location>
        <begin position="87"/>
        <end position="670"/>
    </location>
</feature>
<dbReference type="PROSITE" id="PS00237">
    <property type="entry name" value="G_PROTEIN_RECEP_F1_1"/>
    <property type="match status" value="1"/>
</dbReference>
<evidence type="ECO:0000256" key="4">
    <source>
        <dbReference type="ARBA" id="ARBA00022989"/>
    </source>
</evidence>
<feature type="transmembrane region" description="Helical" evidence="12">
    <location>
        <begin position="651"/>
        <end position="673"/>
    </location>
</feature>
<dbReference type="AlphaFoldDB" id="A0AA85F4D6"/>
<evidence type="ECO:0000256" key="8">
    <source>
        <dbReference type="ARBA" id="ARBA00023170"/>
    </source>
</evidence>
<dbReference type="PRINTS" id="PR00237">
    <property type="entry name" value="GPCRRHODOPSN"/>
</dbReference>
<feature type="transmembrane region" description="Helical" evidence="12">
    <location>
        <begin position="609"/>
        <end position="631"/>
    </location>
</feature>
<feature type="transmembrane region" description="Helical" evidence="12">
    <location>
        <begin position="70"/>
        <end position="95"/>
    </location>
</feature>
<dbReference type="WBParaSite" id="SRDH1_33900.1">
    <property type="protein sequence ID" value="SRDH1_33900.1"/>
    <property type="gene ID" value="SRDH1_33900"/>
</dbReference>
<feature type="transmembrane region" description="Helical" evidence="12">
    <location>
        <begin position="107"/>
        <end position="126"/>
    </location>
</feature>
<dbReference type="PROSITE" id="PS50262">
    <property type="entry name" value="G_PROTEIN_RECEP_F1_2"/>
    <property type="match status" value="1"/>
</dbReference>
<dbReference type="CDD" id="cd15053">
    <property type="entry name" value="7tmA_D2-like_dopamine_R"/>
    <property type="match status" value="1"/>
</dbReference>
<evidence type="ECO:0000256" key="7">
    <source>
        <dbReference type="ARBA" id="ARBA00023157"/>
    </source>
</evidence>
<feature type="compositionally biased region" description="Low complexity" evidence="11">
    <location>
        <begin position="432"/>
        <end position="448"/>
    </location>
</feature>
<evidence type="ECO:0000313" key="15">
    <source>
        <dbReference type="WBParaSite" id="SRDH1_33900.1"/>
    </source>
</evidence>
<keyword evidence="8 10" id="KW-0675">Receptor</keyword>
<proteinExistence type="inferred from homology"/>
<organism evidence="14 16">
    <name type="scientific">Schistosoma rodhaini</name>
    <dbReference type="NCBI Taxonomy" id="6188"/>
    <lineage>
        <taxon>Eukaryota</taxon>
        <taxon>Metazoa</taxon>
        <taxon>Spiralia</taxon>
        <taxon>Lophotrochozoa</taxon>
        <taxon>Platyhelminthes</taxon>
        <taxon>Trematoda</taxon>
        <taxon>Digenea</taxon>
        <taxon>Strigeidida</taxon>
        <taxon>Schistosomatoidea</taxon>
        <taxon>Schistosomatidae</taxon>
        <taxon>Schistosoma</taxon>
    </lineage>
</organism>
<reference evidence="14" key="1">
    <citation type="submission" date="2022-06" db="EMBL/GenBank/DDBJ databases">
        <authorList>
            <person name="Berger JAMES D."/>
            <person name="Berger JAMES D."/>
        </authorList>
    </citation>
    <scope>NUCLEOTIDE SEQUENCE [LARGE SCALE GENOMIC DNA]</scope>
</reference>
<dbReference type="GO" id="GO:0004930">
    <property type="term" value="F:G protein-coupled receptor activity"/>
    <property type="evidence" value="ECO:0007669"/>
    <property type="project" value="UniProtKB-KW"/>
</dbReference>
<sequence>MFSETEKLAIQHITDIDWPNGPPDFYVKGSSYAVTQSQLRQLEIASGLDIANSTNIISQLPLYQIRDEPFQYWAMILLIFPLFTVFGNVLVVLSVFRDQSLHTATNYFIVSLAIADISLAIVVMPVASWVEANNGKWRLGTVLCDIFIMFDVLLCTASILNLAAISMDRYVAVTRPITYAQHSKNVRVGITITVTWILSFVIALPIACGLNNAPYRNLEMCVMYIPEYIIASSIGSFYVPCTIMIVLYYQVFKAIKLRTKRSKLISIRNQVQNYAKRWETVNQTSVIPIKDKEVNIFSSLENITYLTAFNPQVCNCQSSGIGTYIDSSHITNVSYCTENHHSYKANDINDQYLTDINGTSNLSSNCSPNIYSETISNSVEPNETNKLQPTLILTDAECLKNYFESEIPLPTLTQTYTKVTSNNVNITTTTTTTTTTTNNNNNNNNNNNIPSSQPDFRNMDDFRKHLKNRIKRAKRSSLSMLTTNVFAGLSSKQVYALNTNIDVKKSTTYRFKSSLSSKRQIGRMKSLIPYDTSKSHNEQTNEQLVKKTIFKKRKSLISREVKNEQLNPEVNSSNSIMNMNYFLTNNSGSNINLKESLAAKREKKATKTLAIVLGVFLFCWMPFFTNNIIQAFCFKYQLLQQSQLCHMPDCITSICVWLGYVNSVLNPIIYTIFNVEFRKAFKKLLCCKT</sequence>
<dbReference type="WBParaSite" id="SRDH1_33900.2">
    <property type="protein sequence ID" value="SRDH1_33900.2"/>
    <property type="gene ID" value="SRDH1_33900"/>
</dbReference>
<dbReference type="GO" id="GO:0001591">
    <property type="term" value="F:dopamine neurotransmitter receptor activity, coupled via Gi/Go"/>
    <property type="evidence" value="ECO:0007669"/>
    <property type="project" value="TreeGrafter"/>
</dbReference>
<keyword evidence="9 10" id="KW-0807">Transducer</keyword>
<dbReference type="InterPro" id="IPR000276">
    <property type="entry name" value="GPCR_Rhodpsn"/>
</dbReference>
<evidence type="ECO:0000313" key="14">
    <source>
        <dbReference type="Proteomes" id="UP000050792"/>
    </source>
</evidence>
<dbReference type="SUPFAM" id="SSF81321">
    <property type="entry name" value="Family A G protein-coupled receptor-like"/>
    <property type="match status" value="1"/>
</dbReference>
<keyword evidence="7" id="KW-1015">Disulfide bond</keyword>
<keyword evidence="5 10" id="KW-0297">G-protein coupled receptor</keyword>
<dbReference type="Gene3D" id="1.20.1070.10">
    <property type="entry name" value="Rhodopsin 7-helix transmembrane proteins"/>
    <property type="match status" value="2"/>
</dbReference>
<evidence type="ECO:0000256" key="11">
    <source>
        <dbReference type="SAM" id="MobiDB-lite"/>
    </source>
</evidence>
<dbReference type="Proteomes" id="UP000050792">
    <property type="component" value="Unassembled WGS sequence"/>
</dbReference>
<evidence type="ECO:0000256" key="2">
    <source>
        <dbReference type="ARBA" id="ARBA00022475"/>
    </source>
</evidence>
<dbReference type="PANTHER" id="PTHR24248">
    <property type="entry name" value="ADRENERGIC RECEPTOR-RELATED G-PROTEIN COUPLED RECEPTOR"/>
    <property type="match status" value="1"/>
</dbReference>
<reference evidence="15 16" key="2">
    <citation type="submission" date="2023-11" db="UniProtKB">
        <authorList>
            <consortium name="WormBaseParasite"/>
        </authorList>
    </citation>
    <scope>IDENTIFICATION</scope>
</reference>
<feature type="transmembrane region" description="Helical" evidence="12">
    <location>
        <begin position="228"/>
        <end position="251"/>
    </location>
</feature>
<dbReference type="SMART" id="SM01381">
    <property type="entry name" value="7TM_GPCR_Srsx"/>
    <property type="match status" value="1"/>
</dbReference>
<keyword evidence="2" id="KW-1003">Cell membrane</keyword>
<comment type="similarity">
    <text evidence="10">Belongs to the G-protein coupled receptor 1 family.</text>
</comment>
<dbReference type="GO" id="GO:0045202">
    <property type="term" value="C:synapse"/>
    <property type="evidence" value="ECO:0007669"/>
    <property type="project" value="GOC"/>
</dbReference>
<evidence type="ECO:0000259" key="13">
    <source>
        <dbReference type="PROSITE" id="PS50262"/>
    </source>
</evidence>
<keyword evidence="4 12" id="KW-1133">Transmembrane helix</keyword>
<keyword evidence="14" id="KW-1185">Reference proteome</keyword>
<dbReference type="GO" id="GO:0005886">
    <property type="term" value="C:plasma membrane"/>
    <property type="evidence" value="ECO:0007669"/>
    <property type="project" value="UniProtKB-SubCell"/>
</dbReference>
<evidence type="ECO:0000313" key="16">
    <source>
        <dbReference type="WBParaSite" id="SRDH1_33900.2"/>
    </source>
</evidence>
<keyword evidence="3 10" id="KW-0812">Transmembrane</keyword>
<comment type="subcellular location">
    <subcellularLocation>
        <location evidence="1">Cell membrane</location>
        <topology evidence="1">Multi-pass membrane protein</topology>
    </subcellularLocation>
</comment>
<accession>A0AA85F4D6</accession>
<keyword evidence="6 12" id="KW-0472">Membrane</keyword>
<protein>
    <recommendedName>
        <fullName evidence="13">G-protein coupled receptors family 1 profile domain-containing protein</fullName>
    </recommendedName>
</protein>
<evidence type="ECO:0000256" key="1">
    <source>
        <dbReference type="ARBA" id="ARBA00004651"/>
    </source>
</evidence>
<evidence type="ECO:0000256" key="5">
    <source>
        <dbReference type="ARBA" id="ARBA00023040"/>
    </source>
</evidence>
<feature type="transmembrane region" description="Helical" evidence="12">
    <location>
        <begin position="146"/>
        <end position="165"/>
    </location>
</feature>
<dbReference type="FunFam" id="1.20.1070.10:FF:000523">
    <property type="entry name" value="5-hydroxytryptamine receptor 2B"/>
    <property type="match status" value="1"/>
</dbReference>
<feature type="transmembrane region" description="Helical" evidence="12">
    <location>
        <begin position="186"/>
        <end position="208"/>
    </location>
</feature>
<dbReference type="Pfam" id="PF00001">
    <property type="entry name" value="7tm_1"/>
    <property type="match status" value="1"/>
</dbReference>